<dbReference type="InterPro" id="IPR010982">
    <property type="entry name" value="Lambda_DNA-bd_dom_sf"/>
</dbReference>
<evidence type="ECO:0000313" key="2">
    <source>
        <dbReference type="EMBL" id="RTX70538.1"/>
    </source>
</evidence>
<dbReference type="Gene3D" id="1.10.260.40">
    <property type="entry name" value="lambda repressor-like DNA-binding domains"/>
    <property type="match status" value="1"/>
</dbReference>
<proteinExistence type="predicted"/>
<sequence>MSLGLSQSTISNWLQQISYPKYENLQQLAVLIDVPRSYLTEKLIEE</sequence>
<organism evidence="2 3">
    <name type="scientific">Mammaliicoccus sciuri</name>
    <name type="common">Staphylococcus sciuri</name>
    <dbReference type="NCBI Taxonomy" id="1296"/>
    <lineage>
        <taxon>Bacteria</taxon>
        <taxon>Bacillati</taxon>
        <taxon>Bacillota</taxon>
        <taxon>Bacilli</taxon>
        <taxon>Bacillales</taxon>
        <taxon>Staphylococcaceae</taxon>
        <taxon>Mammaliicoccus</taxon>
    </lineage>
</organism>
<gene>
    <name evidence="2" type="ORF">CD117_13690</name>
</gene>
<comment type="caution">
    <text evidence="2">The sequence shown here is derived from an EMBL/GenBank/DDBJ whole genome shotgun (WGS) entry which is preliminary data.</text>
</comment>
<dbReference type="Proteomes" id="UP000274792">
    <property type="component" value="Unassembled WGS sequence"/>
</dbReference>
<accession>A0AAJ4SF51</accession>
<protein>
    <submittedName>
        <fullName evidence="2">XRE family transcriptional regulator</fullName>
    </submittedName>
</protein>
<dbReference type="Pfam" id="PF01381">
    <property type="entry name" value="HTH_3"/>
    <property type="match status" value="1"/>
</dbReference>
<dbReference type="GO" id="GO:0003677">
    <property type="term" value="F:DNA binding"/>
    <property type="evidence" value="ECO:0007669"/>
    <property type="project" value="InterPro"/>
</dbReference>
<dbReference type="SUPFAM" id="SSF47413">
    <property type="entry name" value="lambda repressor-like DNA-binding domains"/>
    <property type="match status" value="1"/>
</dbReference>
<dbReference type="AlphaFoldDB" id="A0AAJ4SF51"/>
<name>A0AAJ4SF51_MAMSC</name>
<dbReference type="PROSITE" id="PS50943">
    <property type="entry name" value="HTH_CROC1"/>
    <property type="match status" value="1"/>
</dbReference>
<dbReference type="CDD" id="cd00093">
    <property type="entry name" value="HTH_XRE"/>
    <property type="match status" value="1"/>
</dbReference>
<feature type="domain" description="HTH cro/C1-type" evidence="1">
    <location>
        <begin position="3"/>
        <end position="39"/>
    </location>
</feature>
<dbReference type="InterPro" id="IPR001387">
    <property type="entry name" value="Cro/C1-type_HTH"/>
</dbReference>
<evidence type="ECO:0000259" key="1">
    <source>
        <dbReference type="PROSITE" id="PS50943"/>
    </source>
</evidence>
<evidence type="ECO:0000313" key="3">
    <source>
        <dbReference type="Proteomes" id="UP000274792"/>
    </source>
</evidence>
<dbReference type="RefSeq" id="WP_126477924.1">
    <property type="nucleotide sequence ID" value="NZ_JBLJCQ010000011.1"/>
</dbReference>
<reference evidence="2 3" key="1">
    <citation type="submission" date="2018-10" db="EMBL/GenBank/DDBJ databases">
        <title>A collection Staphylococci species genome sequencing.</title>
        <authorList>
            <person name="Cole K."/>
        </authorList>
    </citation>
    <scope>NUCLEOTIDE SEQUENCE [LARGE SCALE GENOMIC DNA]</scope>
    <source>
        <strain evidence="3">NCTC 12218</strain>
    </source>
</reference>
<dbReference type="EMBL" id="RXWV01000094">
    <property type="protein sequence ID" value="RTX70538.1"/>
    <property type="molecule type" value="Genomic_DNA"/>
</dbReference>